<dbReference type="Pfam" id="PF04542">
    <property type="entry name" value="Sigma70_r2"/>
    <property type="match status" value="1"/>
</dbReference>
<comment type="similarity">
    <text evidence="1">Belongs to the sigma-70 factor family. ECF subfamily.</text>
</comment>
<evidence type="ECO:0000313" key="5">
    <source>
        <dbReference type="EMBL" id="QCI86007.1"/>
    </source>
</evidence>
<dbReference type="InterPro" id="IPR013249">
    <property type="entry name" value="RNA_pol_sigma70_r4_t2"/>
</dbReference>
<dbReference type="AlphaFoldDB" id="A0A4D7CUG0"/>
<dbReference type="GO" id="GO:0006352">
    <property type="term" value="P:DNA-templated transcription initiation"/>
    <property type="evidence" value="ECO:0007669"/>
    <property type="project" value="InterPro"/>
</dbReference>
<reference evidence="5 6" key="1">
    <citation type="submission" date="2019-04" db="EMBL/GenBank/DDBJ databases">
        <title>Vagococcus sp. nov., isolated from faeces of yaks (Bos grunniens).</title>
        <authorList>
            <person name="Ge Y."/>
        </authorList>
    </citation>
    <scope>NUCLEOTIDE SEQUENCE [LARGE SCALE GENOMIC DNA]</scope>
    <source>
        <strain evidence="5 6">MN-17</strain>
    </source>
</reference>
<dbReference type="InterPro" id="IPR039425">
    <property type="entry name" value="RNA_pol_sigma-70-like"/>
</dbReference>
<keyword evidence="3" id="KW-0731">Sigma factor</keyword>
<dbReference type="NCBIfam" id="TIGR02937">
    <property type="entry name" value="sigma70-ECF"/>
    <property type="match status" value="1"/>
</dbReference>
<keyword evidence="4" id="KW-0804">Transcription</keyword>
<dbReference type="Gene3D" id="1.10.10.10">
    <property type="entry name" value="Winged helix-like DNA-binding domain superfamily/Winged helix DNA-binding domain"/>
    <property type="match status" value="1"/>
</dbReference>
<evidence type="ECO:0000313" key="6">
    <source>
        <dbReference type="Proteomes" id="UP000298615"/>
    </source>
</evidence>
<name>A0A4D7CUG0_9ENTE</name>
<dbReference type="Proteomes" id="UP000298615">
    <property type="component" value="Chromosome"/>
</dbReference>
<dbReference type="PANTHER" id="PTHR43133">
    <property type="entry name" value="RNA POLYMERASE ECF-TYPE SIGMA FACTO"/>
    <property type="match status" value="1"/>
</dbReference>
<dbReference type="InterPro" id="IPR013325">
    <property type="entry name" value="RNA_pol_sigma_r2"/>
</dbReference>
<dbReference type="GO" id="GO:0003677">
    <property type="term" value="F:DNA binding"/>
    <property type="evidence" value="ECO:0007669"/>
    <property type="project" value="InterPro"/>
</dbReference>
<dbReference type="SUPFAM" id="SSF88946">
    <property type="entry name" value="Sigma2 domain of RNA polymerase sigma factors"/>
    <property type="match status" value="1"/>
</dbReference>
<dbReference type="InterPro" id="IPR013324">
    <property type="entry name" value="RNA_pol_sigma_r3/r4-like"/>
</dbReference>
<dbReference type="GO" id="GO:0016987">
    <property type="term" value="F:sigma factor activity"/>
    <property type="evidence" value="ECO:0007669"/>
    <property type="project" value="UniProtKB-KW"/>
</dbReference>
<evidence type="ECO:0000256" key="4">
    <source>
        <dbReference type="ARBA" id="ARBA00023163"/>
    </source>
</evidence>
<dbReference type="InterPro" id="IPR036388">
    <property type="entry name" value="WH-like_DNA-bd_sf"/>
</dbReference>
<dbReference type="InterPro" id="IPR014300">
    <property type="entry name" value="RNA_pol_sigma-V"/>
</dbReference>
<sequence length="180" mass="20903">MEKLVKKAMRGHAKAFEELLIAHQEQLYRTAYLYAGNQQDSLDIVQDTAYKAFNSIKNLKEPAYFKTWLIRILINTALEQQRKKAKIVYLDDEIAPSIFEQSVASDNQLDTKLTLIESLNHLKSDYKEVLILHYYHDLSIKEISQVLAKPEGTIKTNLFRGRQQLKEQLEGEGGYERKID</sequence>
<proteinExistence type="inferred from homology"/>
<dbReference type="CDD" id="cd06171">
    <property type="entry name" value="Sigma70_r4"/>
    <property type="match status" value="1"/>
</dbReference>
<evidence type="ECO:0000256" key="2">
    <source>
        <dbReference type="ARBA" id="ARBA00023015"/>
    </source>
</evidence>
<protein>
    <submittedName>
        <fullName evidence="5">Sigma-70 family RNA polymerase sigma factor</fullName>
    </submittedName>
</protein>
<dbReference type="KEGG" id="vao:FA707_03090"/>
<gene>
    <name evidence="5" type="ORF">FA707_03090</name>
</gene>
<dbReference type="EMBL" id="CP039712">
    <property type="protein sequence ID" value="QCI86007.1"/>
    <property type="molecule type" value="Genomic_DNA"/>
</dbReference>
<keyword evidence="2" id="KW-0805">Transcription regulation</keyword>
<dbReference type="NCBIfam" id="TIGR02954">
    <property type="entry name" value="Sig70_famx3"/>
    <property type="match status" value="1"/>
</dbReference>
<dbReference type="SUPFAM" id="SSF88659">
    <property type="entry name" value="Sigma3 and sigma4 domains of RNA polymerase sigma factors"/>
    <property type="match status" value="1"/>
</dbReference>
<dbReference type="InterPro" id="IPR007627">
    <property type="entry name" value="RNA_pol_sigma70_r2"/>
</dbReference>
<accession>A0A4D7CUG0</accession>
<dbReference type="RefSeq" id="WP_136952845.1">
    <property type="nucleotide sequence ID" value="NZ_CP039712.1"/>
</dbReference>
<dbReference type="Gene3D" id="1.10.1740.10">
    <property type="match status" value="1"/>
</dbReference>
<dbReference type="OrthoDB" id="9782703at2"/>
<dbReference type="PANTHER" id="PTHR43133:SF51">
    <property type="entry name" value="RNA POLYMERASE SIGMA FACTOR"/>
    <property type="match status" value="1"/>
</dbReference>
<evidence type="ECO:0000256" key="3">
    <source>
        <dbReference type="ARBA" id="ARBA00023082"/>
    </source>
</evidence>
<keyword evidence="6" id="KW-1185">Reference proteome</keyword>
<organism evidence="5 6">
    <name type="scientific">Vagococcus zengguangii</name>
    <dbReference type="NCBI Taxonomy" id="2571750"/>
    <lineage>
        <taxon>Bacteria</taxon>
        <taxon>Bacillati</taxon>
        <taxon>Bacillota</taxon>
        <taxon>Bacilli</taxon>
        <taxon>Lactobacillales</taxon>
        <taxon>Enterococcaceae</taxon>
        <taxon>Vagococcus</taxon>
    </lineage>
</organism>
<dbReference type="InterPro" id="IPR014284">
    <property type="entry name" value="RNA_pol_sigma-70_dom"/>
</dbReference>
<dbReference type="Pfam" id="PF08281">
    <property type="entry name" value="Sigma70_r4_2"/>
    <property type="match status" value="1"/>
</dbReference>
<evidence type="ECO:0000256" key="1">
    <source>
        <dbReference type="ARBA" id="ARBA00010641"/>
    </source>
</evidence>